<dbReference type="EC" id="2.4.2.19" evidence="5"/>
<name>A0A077LX34_9MICO</name>
<evidence type="ECO:0000256" key="10">
    <source>
        <dbReference type="ARBA" id="ARBA00033102"/>
    </source>
</evidence>
<dbReference type="GO" id="GO:0004514">
    <property type="term" value="F:nicotinate-nucleotide diphosphorylase (carboxylating) activity"/>
    <property type="evidence" value="ECO:0007669"/>
    <property type="project" value="UniProtKB-EC"/>
</dbReference>
<dbReference type="InterPro" id="IPR036068">
    <property type="entry name" value="Nicotinate_pribotase-like_C"/>
</dbReference>
<feature type="domain" description="Quinolinate phosphoribosyl transferase C-terminal" evidence="15">
    <location>
        <begin position="111"/>
        <end position="290"/>
    </location>
</feature>
<dbReference type="NCBIfam" id="TIGR00078">
    <property type="entry name" value="nadC"/>
    <property type="match status" value="1"/>
</dbReference>
<dbReference type="AlphaFoldDB" id="A0A077LX34"/>
<comment type="catalytic activity">
    <reaction evidence="11">
        <text>nicotinate beta-D-ribonucleotide + CO2 + diphosphate = quinolinate + 5-phospho-alpha-D-ribose 1-diphosphate + 2 H(+)</text>
        <dbReference type="Rhea" id="RHEA:12733"/>
        <dbReference type="ChEBI" id="CHEBI:15378"/>
        <dbReference type="ChEBI" id="CHEBI:16526"/>
        <dbReference type="ChEBI" id="CHEBI:29959"/>
        <dbReference type="ChEBI" id="CHEBI:33019"/>
        <dbReference type="ChEBI" id="CHEBI:57502"/>
        <dbReference type="ChEBI" id="CHEBI:58017"/>
        <dbReference type="EC" id="2.4.2.19"/>
    </reaction>
</comment>
<dbReference type="FunFam" id="3.90.1170.20:FF:000001">
    <property type="entry name" value="Nicotinate-nucleotide diphosphorylase (Carboxylating)"/>
    <property type="match status" value="1"/>
</dbReference>
<comment type="function">
    <text evidence="1">Involved in the catabolism of quinolinic acid (QA).</text>
</comment>
<keyword evidence="8 13" id="KW-0328">Glycosyltransferase</keyword>
<comment type="caution">
    <text evidence="17">The sequence shown here is derived from an EMBL/GenBank/DDBJ whole genome shotgun (WGS) entry which is preliminary data.</text>
</comment>
<sequence length="292" mass="30532">MTFDPALTRVVTTALEEDLGEVGDLTTRLTVPAEATGTAYLVVREEGVLSGTAAFTQTYATLDPRVEIRWWATDSDLVAPGTKVAELTGPARSLLTGERVSLNLLGRLSGIATRTRTFVRLVEGTPTQIVDTRKTTPGLRALEKAAVRDGGGANHRFGLHDAVLVKDNHIGLGGGLRAVLDRLADGAGHLVQVEVEVDTLDQLDELLAYDAARVSAGVAPVVHAVLLDNMSPDQVAAGMARVRAHPAPVVVEVSGGVTESTVRALAEAGADVISVGALTHSVRCLDVALDEG</sequence>
<evidence type="ECO:0000256" key="3">
    <source>
        <dbReference type="ARBA" id="ARBA00009400"/>
    </source>
</evidence>
<dbReference type="SUPFAM" id="SSF51690">
    <property type="entry name" value="Nicotinate/Quinolinate PRTase C-terminal domain-like"/>
    <property type="match status" value="1"/>
</dbReference>
<evidence type="ECO:0000313" key="17">
    <source>
        <dbReference type="EMBL" id="CCH76554.1"/>
    </source>
</evidence>
<dbReference type="GO" id="GO:0005737">
    <property type="term" value="C:cytoplasm"/>
    <property type="evidence" value="ECO:0007669"/>
    <property type="project" value="TreeGrafter"/>
</dbReference>
<dbReference type="UniPathway" id="UPA00253">
    <property type="reaction ID" value="UER00331"/>
</dbReference>
<comment type="subunit">
    <text evidence="4">Hexamer formed by 3 homodimers.</text>
</comment>
<evidence type="ECO:0000256" key="5">
    <source>
        <dbReference type="ARBA" id="ARBA00011944"/>
    </source>
</evidence>
<dbReference type="InterPro" id="IPR037128">
    <property type="entry name" value="Quinolinate_PRibosylTase_N_sf"/>
</dbReference>
<feature type="binding site" evidence="14">
    <location>
        <position position="228"/>
    </location>
    <ligand>
        <name>substrate</name>
    </ligand>
</feature>
<dbReference type="PANTHER" id="PTHR32179">
    <property type="entry name" value="NICOTINATE-NUCLEOTIDE PYROPHOSPHORYLASE [CARBOXYLATING]"/>
    <property type="match status" value="1"/>
</dbReference>
<evidence type="ECO:0000259" key="16">
    <source>
        <dbReference type="Pfam" id="PF02749"/>
    </source>
</evidence>
<evidence type="ECO:0000256" key="1">
    <source>
        <dbReference type="ARBA" id="ARBA00003237"/>
    </source>
</evidence>
<dbReference type="Proteomes" id="UP000035721">
    <property type="component" value="Unassembled WGS sequence"/>
</dbReference>
<accession>A0A077LX34</accession>
<dbReference type="InterPro" id="IPR004393">
    <property type="entry name" value="NadC"/>
</dbReference>
<dbReference type="RefSeq" id="WP_048553281.1">
    <property type="nucleotide sequence ID" value="NZ_HF570958.1"/>
</dbReference>
<feature type="domain" description="Quinolinate phosphoribosyl transferase N-terminal" evidence="16">
    <location>
        <begin position="24"/>
        <end position="109"/>
    </location>
</feature>
<dbReference type="SUPFAM" id="SSF54675">
    <property type="entry name" value="Nicotinate/Quinolinate PRTase N-terminal domain-like"/>
    <property type="match status" value="1"/>
</dbReference>
<dbReference type="InterPro" id="IPR022412">
    <property type="entry name" value="Quinolinate_PRibosylTrfase_N"/>
</dbReference>
<evidence type="ECO:0000256" key="6">
    <source>
        <dbReference type="ARBA" id="ARBA00020990"/>
    </source>
</evidence>
<evidence type="ECO:0000259" key="15">
    <source>
        <dbReference type="Pfam" id="PF01729"/>
    </source>
</evidence>
<comment type="pathway">
    <text evidence="2">Cofactor biosynthesis; NAD(+) biosynthesis; nicotinate D-ribonucleotide from quinolinate: step 1/1.</text>
</comment>
<reference evidence="17 18" key="1">
    <citation type="journal article" date="2013" name="ISME J.">
        <title>A metabolic model for members of the genus Tetrasphaera involved in enhanced biological phosphorus removal.</title>
        <authorList>
            <person name="Kristiansen R."/>
            <person name="Nguyen H.T.T."/>
            <person name="Saunders A.M."/>
            <person name="Nielsen J.L."/>
            <person name="Wimmer R."/>
            <person name="Le V.Q."/>
            <person name="McIlroy S.J."/>
            <person name="Petrovski S."/>
            <person name="Seviour R.J."/>
            <person name="Calteau A."/>
            <person name="Nielsen K.L."/>
            <person name="Nielsen P.H."/>
        </authorList>
    </citation>
    <scope>NUCLEOTIDE SEQUENCE [LARGE SCALE GENOMIC DNA]</scope>
    <source>
        <strain evidence="17 18">T1-X7</strain>
    </source>
</reference>
<evidence type="ECO:0000256" key="7">
    <source>
        <dbReference type="ARBA" id="ARBA00022642"/>
    </source>
</evidence>
<evidence type="ECO:0000256" key="12">
    <source>
        <dbReference type="ARBA" id="ARBA00069173"/>
    </source>
</evidence>
<evidence type="ECO:0000256" key="9">
    <source>
        <dbReference type="ARBA" id="ARBA00022679"/>
    </source>
</evidence>
<feature type="binding site" evidence="14">
    <location>
        <position position="166"/>
    </location>
    <ligand>
        <name>substrate</name>
    </ligand>
</feature>
<keyword evidence="7" id="KW-0662">Pyridine nucleotide biosynthesis</keyword>
<feature type="binding site" evidence="14">
    <location>
        <position position="196"/>
    </location>
    <ligand>
        <name>substrate</name>
    </ligand>
</feature>
<protein>
    <recommendedName>
        <fullName evidence="6">Nicotinate-nucleotide pyrophosphorylase [carboxylating]</fullName>
        <ecNumber evidence="5">2.4.2.19</ecNumber>
    </recommendedName>
    <alternativeName>
        <fullName evidence="12">Probable nicotinate-nucleotide pyrophosphorylase [carboxylating]</fullName>
    </alternativeName>
    <alternativeName>
        <fullName evidence="10">Quinolinate phosphoribosyltransferase [decarboxylating]</fullName>
    </alternativeName>
</protein>
<evidence type="ECO:0000256" key="8">
    <source>
        <dbReference type="ARBA" id="ARBA00022676"/>
    </source>
</evidence>
<organism evidence="17 18">
    <name type="scientific">Nostocoides japonicum T1-X7</name>
    <dbReference type="NCBI Taxonomy" id="1194083"/>
    <lineage>
        <taxon>Bacteria</taxon>
        <taxon>Bacillati</taxon>
        <taxon>Actinomycetota</taxon>
        <taxon>Actinomycetes</taxon>
        <taxon>Micrococcales</taxon>
        <taxon>Intrasporangiaceae</taxon>
        <taxon>Nostocoides</taxon>
    </lineage>
</organism>
<proteinExistence type="inferred from homology"/>
<evidence type="ECO:0000256" key="2">
    <source>
        <dbReference type="ARBA" id="ARBA00004893"/>
    </source>
</evidence>
<evidence type="ECO:0000256" key="4">
    <source>
        <dbReference type="ARBA" id="ARBA00011218"/>
    </source>
</evidence>
<dbReference type="EMBL" id="CAJB01000038">
    <property type="protein sequence ID" value="CCH76554.1"/>
    <property type="molecule type" value="Genomic_DNA"/>
</dbReference>
<dbReference type="FunFam" id="3.20.20.70:FF:000030">
    <property type="entry name" value="Nicotinate-nucleotide pyrophosphorylase, carboxylating"/>
    <property type="match status" value="1"/>
</dbReference>
<keyword evidence="18" id="KW-1185">Reference proteome</keyword>
<dbReference type="PIRSF" id="PIRSF006250">
    <property type="entry name" value="NadC_ModD"/>
    <property type="match status" value="1"/>
</dbReference>
<dbReference type="GO" id="GO:0034213">
    <property type="term" value="P:quinolinate catabolic process"/>
    <property type="evidence" value="ECO:0007669"/>
    <property type="project" value="TreeGrafter"/>
</dbReference>
<gene>
    <name evidence="17" type="primary">nadC</name>
    <name evidence="17" type="ORF">BN12_1320004</name>
</gene>
<dbReference type="GO" id="GO:0009435">
    <property type="term" value="P:NAD+ biosynthetic process"/>
    <property type="evidence" value="ECO:0007669"/>
    <property type="project" value="UniProtKB-UniPathway"/>
</dbReference>
<evidence type="ECO:0000256" key="11">
    <source>
        <dbReference type="ARBA" id="ARBA00047445"/>
    </source>
</evidence>
<evidence type="ECO:0000256" key="14">
    <source>
        <dbReference type="PIRSR" id="PIRSR006250-1"/>
    </source>
</evidence>
<dbReference type="STRING" id="1194083.BN12_1320004"/>
<keyword evidence="9 13" id="KW-0808">Transferase</keyword>
<dbReference type="Pfam" id="PF02749">
    <property type="entry name" value="QRPTase_N"/>
    <property type="match status" value="1"/>
</dbReference>
<feature type="binding site" evidence="14">
    <location>
        <position position="99"/>
    </location>
    <ligand>
        <name>substrate</name>
    </ligand>
</feature>
<dbReference type="InterPro" id="IPR013785">
    <property type="entry name" value="Aldolase_TIM"/>
</dbReference>
<dbReference type="Pfam" id="PF01729">
    <property type="entry name" value="QRPTase_C"/>
    <property type="match status" value="1"/>
</dbReference>
<dbReference type="CDD" id="cd01572">
    <property type="entry name" value="QPRTase"/>
    <property type="match status" value="1"/>
</dbReference>
<dbReference type="Gene3D" id="3.20.20.70">
    <property type="entry name" value="Aldolase class I"/>
    <property type="match status" value="1"/>
</dbReference>
<evidence type="ECO:0000256" key="13">
    <source>
        <dbReference type="PIRNR" id="PIRNR006250"/>
    </source>
</evidence>
<dbReference type="InterPro" id="IPR027277">
    <property type="entry name" value="NadC/ModD"/>
</dbReference>
<dbReference type="InterPro" id="IPR002638">
    <property type="entry name" value="Quinolinate_PRibosylTrfase_C"/>
</dbReference>
<feature type="binding site" evidence="14">
    <location>
        <position position="156"/>
    </location>
    <ligand>
        <name>substrate</name>
    </ligand>
</feature>
<feature type="binding site" evidence="14">
    <location>
        <begin position="254"/>
        <end position="256"/>
    </location>
    <ligand>
        <name>substrate</name>
    </ligand>
</feature>
<dbReference type="OrthoDB" id="9782546at2"/>
<feature type="binding site" evidence="14">
    <location>
        <begin position="275"/>
        <end position="277"/>
    </location>
    <ligand>
        <name>substrate</name>
    </ligand>
</feature>
<evidence type="ECO:0000313" key="18">
    <source>
        <dbReference type="Proteomes" id="UP000035721"/>
    </source>
</evidence>
<dbReference type="PANTHER" id="PTHR32179:SF3">
    <property type="entry name" value="NICOTINATE-NUCLEOTIDE PYROPHOSPHORYLASE [CARBOXYLATING]"/>
    <property type="match status" value="1"/>
</dbReference>
<comment type="similarity">
    <text evidence="3 13">Belongs to the NadC/ModD family.</text>
</comment>
<feature type="binding site" evidence="14">
    <location>
        <begin position="132"/>
        <end position="134"/>
    </location>
    <ligand>
        <name>substrate</name>
    </ligand>
</feature>
<dbReference type="Gene3D" id="3.90.1170.20">
    <property type="entry name" value="Quinolinate phosphoribosyl transferase, N-terminal domain"/>
    <property type="match status" value="1"/>
</dbReference>